<dbReference type="Gene3D" id="2.40.30.10">
    <property type="entry name" value="Translation factors"/>
    <property type="match status" value="1"/>
</dbReference>
<dbReference type="Gene3D" id="3.40.50.80">
    <property type="entry name" value="Nucleotide-binding domain of ferredoxin-NADP reductase (FNR) module"/>
    <property type="match status" value="1"/>
</dbReference>
<organism evidence="3 4">
    <name type="scientific">Gordonia rhizosphera NBRC 16068</name>
    <dbReference type="NCBI Taxonomy" id="1108045"/>
    <lineage>
        <taxon>Bacteria</taxon>
        <taxon>Bacillati</taxon>
        <taxon>Actinomycetota</taxon>
        <taxon>Actinomycetes</taxon>
        <taxon>Mycobacteriales</taxon>
        <taxon>Gordoniaceae</taxon>
        <taxon>Gordonia</taxon>
    </lineage>
</organism>
<dbReference type="InterPro" id="IPR017927">
    <property type="entry name" value="FAD-bd_FR_type"/>
</dbReference>
<protein>
    <submittedName>
        <fullName evidence="3">Putative siderophore-interacting protein</fullName>
    </submittedName>
</protein>
<dbReference type="EMBL" id="BAHC01000057">
    <property type="protein sequence ID" value="GAB89322.1"/>
    <property type="molecule type" value="Genomic_DNA"/>
</dbReference>
<dbReference type="Pfam" id="PF08021">
    <property type="entry name" value="FAD_binding_9"/>
    <property type="match status" value="1"/>
</dbReference>
<dbReference type="InterPro" id="IPR007037">
    <property type="entry name" value="SIP_rossman_dom"/>
</dbReference>
<dbReference type="GO" id="GO:0016491">
    <property type="term" value="F:oxidoreductase activity"/>
    <property type="evidence" value="ECO:0007669"/>
    <property type="project" value="InterPro"/>
</dbReference>
<dbReference type="CDD" id="cd06193">
    <property type="entry name" value="siderophore_interacting"/>
    <property type="match status" value="1"/>
</dbReference>
<dbReference type="AlphaFoldDB" id="K6WAW8"/>
<dbReference type="PANTHER" id="PTHR30157:SF0">
    <property type="entry name" value="NADPH-DEPENDENT FERRIC-CHELATE REDUCTASE"/>
    <property type="match status" value="1"/>
</dbReference>
<dbReference type="InterPro" id="IPR039374">
    <property type="entry name" value="SIP_fam"/>
</dbReference>
<dbReference type="InterPro" id="IPR013113">
    <property type="entry name" value="SIP_FAD-bd"/>
</dbReference>
<feature type="domain" description="FAD-binding FR-type" evidence="2">
    <location>
        <begin position="1"/>
        <end position="125"/>
    </location>
</feature>
<dbReference type="eggNOG" id="COG2375">
    <property type="taxonomic scope" value="Bacteria"/>
</dbReference>
<reference evidence="3 4" key="1">
    <citation type="submission" date="2012-08" db="EMBL/GenBank/DDBJ databases">
        <title>Whole genome shotgun sequence of Gordonia rhizosphera NBRC 16068.</title>
        <authorList>
            <person name="Takarada H."/>
            <person name="Isaki S."/>
            <person name="Hosoyama A."/>
            <person name="Tsuchikane K."/>
            <person name="Katsumata H."/>
            <person name="Baba S."/>
            <person name="Ohji S."/>
            <person name="Yamazaki S."/>
            <person name="Fujita N."/>
        </authorList>
    </citation>
    <scope>NUCLEOTIDE SEQUENCE [LARGE SCALE GENOMIC DNA]</scope>
    <source>
        <strain evidence="3 4">NBRC 16068</strain>
    </source>
</reference>
<proteinExistence type="predicted"/>
<dbReference type="STRING" id="1108045.GORHZ_057_00190"/>
<dbReference type="PANTHER" id="PTHR30157">
    <property type="entry name" value="FERRIC REDUCTASE, NADPH-DEPENDENT"/>
    <property type="match status" value="1"/>
</dbReference>
<accession>K6WAW8</accession>
<evidence type="ECO:0000313" key="4">
    <source>
        <dbReference type="Proteomes" id="UP000008363"/>
    </source>
</evidence>
<dbReference type="PROSITE" id="PS51384">
    <property type="entry name" value="FAD_FR"/>
    <property type="match status" value="1"/>
</dbReference>
<dbReference type="InterPro" id="IPR039261">
    <property type="entry name" value="FNR_nucleotide-bd"/>
</dbReference>
<sequence>MTVLRREQLSPHFIRLYLGGDGFDDFLPDGDPAEWDTDMYIKLLFAPEGVTIPPEYDRRMLSTLPPEQQPVLRTYTVRKIDTDNREIWVDFVVHGDEGIAGPWSATVEPGTAVQFFGPGSGYRPHPDAPWHLLAADEAGLPAVAAALEALAPDAVAKVVIEVAGPQDELPLSAPAGTEIVWVHRGGAAGEVGDDLTGDNAPLIAAVRALEWPDGEPHVFIHGEAQAVMKNLRGYIRKERGVRAANASISGYWRRGRTEEGFREWKSELRAQEEATPDQATQAESAGASA</sequence>
<dbReference type="SUPFAM" id="SSF63380">
    <property type="entry name" value="Riboflavin synthase domain-like"/>
    <property type="match status" value="1"/>
</dbReference>
<dbReference type="Proteomes" id="UP000008363">
    <property type="component" value="Unassembled WGS sequence"/>
</dbReference>
<dbReference type="Pfam" id="PF04954">
    <property type="entry name" value="SIP"/>
    <property type="match status" value="1"/>
</dbReference>
<evidence type="ECO:0000313" key="3">
    <source>
        <dbReference type="EMBL" id="GAB89322.1"/>
    </source>
</evidence>
<dbReference type="InterPro" id="IPR017938">
    <property type="entry name" value="Riboflavin_synthase-like_b-brl"/>
</dbReference>
<feature type="region of interest" description="Disordered" evidence="1">
    <location>
        <begin position="268"/>
        <end position="289"/>
    </location>
</feature>
<evidence type="ECO:0000259" key="2">
    <source>
        <dbReference type="PROSITE" id="PS51384"/>
    </source>
</evidence>
<comment type="caution">
    <text evidence="3">The sequence shown here is derived from an EMBL/GenBank/DDBJ whole genome shotgun (WGS) entry which is preliminary data.</text>
</comment>
<keyword evidence="4" id="KW-1185">Reference proteome</keyword>
<evidence type="ECO:0000256" key="1">
    <source>
        <dbReference type="SAM" id="MobiDB-lite"/>
    </source>
</evidence>
<name>K6WAW8_9ACTN</name>
<gene>
    <name evidence="3" type="ORF">GORHZ_057_00190</name>
</gene>